<comment type="caution">
    <text evidence="1">The sequence shown here is derived from an EMBL/GenBank/DDBJ whole genome shotgun (WGS) entry which is preliminary data.</text>
</comment>
<dbReference type="Proteomes" id="UP001235840">
    <property type="component" value="Unassembled WGS sequence"/>
</dbReference>
<dbReference type="InterPro" id="IPR029058">
    <property type="entry name" value="AB_hydrolase_fold"/>
</dbReference>
<keyword evidence="2" id="KW-1185">Reference proteome</keyword>
<evidence type="ECO:0000313" key="2">
    <source>
        <dbReference type="Proteomes" id="UP001235840"/>
    </source>
</evidence>
<organism evidence="1 2">
    <name type="scientific">Caldalkalibacillus horti</name>
    <dbReference type="NCBI Taxonomy" id="77523"/>
    <lineage>
        <taxon>Bacteria</taxon>
        <taxon>Bacillati</taxon>
        <taxon>Bacillota</taxon>
        <taxon>Bacilli</taxon>
        <taxon>Bacillales</taxon>
        <taxon>Bacillaceae</taxon>
        <taxon>Caldalkalibacillus</taxon>
    </lineage>
</organism>
<accession>A0ABT9W5H3</accession>
<dbReference type="RefSeq" id="WP_307398280.1">
    <property type="nucleotide sequence ID" value="NZ_BAAADK010000005.1"/>
</dbReference>
<dbReference type="EMBL" id="JAUSTY010000035">
    <property type="protein sequence ID" value="MDQ0168504.1"/>
    <property type="molecule type" value="Genomic_DNA"/>
</dbReference>
<dbReference type="CDD" id="cd00741">
    <property type="entry name" value="Lipase"/>
    <property type="match status" value="1"/>
</dbReference>
<evidence type="ECO:0000313" key="1">
    <source>
        <dbReference type="EMBL" id="MDQ0168504.1"/>
    </source>
</evidence>
<dbReference type="Gene3D" id="3.40.50.1820">
    <property type="entry name" value="alpha/beta hydrolase"/>
    <property type="match status" value="1"/>
</dbReference>
<gene>
    <name evidence="1" type="ORF">J2S11_004466</name>
</gene>
<protein>
    <recommendedName>
        <fullName evidence="3">Fungal lipase-like domain-containing protein</fullName>
    </recommendedName>
</protein>
<dbReference type="SUPFAM" id="SSF53474">
    <property type="entry name" value="alpha/beta-Hydrolases"/>
    <property type="match status" value="1"/>
</dbReference>
<evidence type="ECO:0008006" key="3">
    <source>
        <dbReference type="Google" id="ProtNLM"/>
    </source>
</evidence>
<name>A0ABT9W5H3_9BACI</name>
<sequence>MQTQDMHTNPLTYTDPSGFAASSKNFDYTVYFVAGIKTFHGFFRQLEKAIIDLYDQVNKTVCVKVLYPYGDASKGFISQSRNVRHDYRLRENNALASEGGNVVRTQAQSYYAGGEMVFIGHSGGGVASYHGAKMLEELDGFKVKQVVQVGSPKVNISPSFKNKVTYVYNSNDPVTQLGSWRGPVGDKLFVQNLDPSTIINIDTVRSQGKGLTVRATLKILGGHMDYFNPQRVDSNNIDNLSKTINAIWRVIKPQYD</sequence>
<proteinExistence type="predicted"/>
<reference evidence="1 2" key="1">
    <citation type="submission" date="2023-07" db="EMBL/GenBank/DDBJ databases">
        <title>Genomic Encyclopedia of Type Strains, Phase IV (KMG-IV): sequencing the most valuable type-strain genomes for metagenomic binning, comparative biology and taxonomic classification.</title>
        <authorList>
            <person name="Goeker M."/>
        </authorList>
    </citation>
    <scope>NUCLEOTIDE SEQUENCE [LARGE SCALE GENOMIC DNA]</scope>
    <source>
        <strain evidence="1 2">DSM 12751</strain>
    </source>
</reference>